<gene>
    <name evidence="2" type="ORF">DFR87_06050</name>
</gene>
<dbReference type="AlphaFoldDB" id="A0A2U9ITP8"/>
<proteinExistence type="predicted"/>
<evidence type="ECO:0000313" key="3">
    <source>
        <dbReference type="Proteomes" id="UP000247586"/>
    </source>
</evidence>
<feature type="region of interest" description="Disordered" evidence="1">
    <location>
        <begin position="86"/>
        <end position="112"/>
    </location>
</feature>
<dbReference type="OrthoDB" id="42408at2157"/>
<reference evidence="3" key="2">
    <citation type="submission" date="2020-03" db="EMBL/GenBank/DDBJ databases">
        <title>Complete Genome Sequences of Extremely Thermoacidophilic, Metal-Mobilizing Type-Strain Members of the Archaeal Family Sulfolobaceae: Acidianus brierleyi DSM-1651T, Acidianus sulfidivorans DSM-18786T, Metallosphaera hakonensis DSM-7519T, and Metallosphaera prunae DSM-10039T.</title>
        <authorList>
            <person name="Counts J.A."/>
            <person name="Kelly R.M."/>
        </authorList>
    </citation>
    <scope>NUCLEOTIDE SEQUENCE [LARGE SCALE GENOMIC DNA]</scope>
    <source>
        <strain evidence="3">HO1-1</strain>
    </source>
</reference>
<organism evidence="2 3">
    <name type="scientific">Metallosphaera hakonensis JCM 8857 = DSM 7519</name>
    <dbReference type="NCBI Taxonomy" id="1293036"/>
    <lineage>
        <taxon>Archaea</taxon>
        <taxon>Thermoproteota</taxon>
        <taxon>Thermoprotei</taxon>
        <taxon>Sulfolobales</taxon>
        <taxon>Sulfolobaceae</taxon>
        <taxon>Metallosphaera</taxon>
    </lineage>
</organism>
<sequence length="217" mass="25403">MRSFIIRLSDEEYKRLEDEARNNGFVLLSDYIKFKLLGNTSITSLQQGSKDLNESMDSITNELLSVKKKLGELSERVETIESALINRQTIQPSGTEPKREKKEEKRPVQEQRRSAMDYLREQGVMYESKMSNLKNPDALFDKLESQGAKIIWTAEERIAMDPTFYNNFIAKLAQIHTPDETEAQKHLSRQEHELFQRLRKTGSIYFDNQDKYWKLTS</sequence>
<protein>
    <recommendedName>
        <fullName evidence="4">CopG family transcriptional regulator</fullName>
    </recommendedName>
</protein>
<dbReference type="STRING" id="1293036.GCA_001315825_02495"/>
<reference evidence="2 3" key="1">
    <citation type="submission" date="2018-05" db="EMBL/GenBank/DDBJ databases">
        <title>Complete Genome Sequences of Extremely Thermoacidophilic, Metal-Mobilizing Type-Strain Members of the Archaeal Family Sulfolobaceae: Acidianus brierleyi DSM-1651T, Acidianus sulfidivorans DSM-18786T, Metallosphaera hakonensis DSM-7519T, and Metallosphaera prunae DSM-10039T.</title>
        <authorList>
            <person name="Counts J.A."/>
            <person name="Kelly R.M."/>
        </authorList>
    </citation>
    <scope>NUCLEOTIDE SEQUENCE [LARGE SCALE GENOMIC DNA]</scope>
    <source>
        <strain evidence="2 3">HO1-1</strain>
    </source>
</reference>
<reference evidence="3" key="3">
    <citation type="submission" date="2020-03" db="EMBL/GenBank/DDBJ databases">
        <title>Sequencing and Assembly of Multiple Reported Metal-Biooxidizing Members of the Extremely Thermoacidophilic Archaeal Family Sulfolobaceae.</title>
        <authorList>
            <person name="Counts J.A."/>
            <person name="Kelly R.M."/>
        </authorList>
    </citation>
    <scope>NUCLEOTIDE SEQUENCE [LARGE SCALE GENOMIC DNA]</scope>
    <source>
        <strain evidence="3">HO1-1</strain>
    </source>
</reference>
<evidence type="ECO:0000313" key="2">
    <source>
        <dbReference type="EMBL" id="AWR99343.1"/>
    </source>
</evidence>
<evidence type="ECO:0000256" key="1">
    <source>
        <dbReference type="SAM" id="MobiDB-lite"/>
    </source>
</evidence>
<dbReference type="KEGG" id="mhk:DFR87_06050"/>
<dbReference type="Proteomes" id="UP000247586">
    <property type="component" value="Chromosome"/>
</dbReference>
<evidence type="ECO:0008006" key="4">
    <source>
        <dbReference type="Google" id="ProtNLM"/>
    </source>
</evidence>
<name>A0A2U9ITP8_9CREN</name>
<keyword evidence="3" id="KW-1185">Reference proteome</keyword>
<dbReference type="EMBL" id="CP029287">
    <property type="protein sequence ID" value="AWR99343.1"/>
    <property type="molecule type" value="Genomic_DNA"/>
</dbReference>
<accession>A0A2U9ITP8</accession>
<feature type="compositionally biased region" description="Basic and acidic residues" evidence="1">
    <location>
        <begin position="96"/>
        <end position="112"/>
    </location>
</feature>